<dbReference type="InterPro" id="IPR036052">
    <property type="entry name" value="TrpB-like_PALP_sf"/>
</dbReference>
<dbReference type="InParanoid" id="A9V2F2"/>
<dbReference type="GeneID" id="5892038"/>
<evidence type="ECO:0000256" key="2">
    <source>
        <dbReference type="ARBA" id="ARBA00004733"/>
    </source>
</evidence>
<keyword evidence="15" id="KW-1185">Reference proteome</keyword>
<dbReference type="GO" id="GO:0005737">
    <property type="term" value="C:cytoplasm"/>
    <property type="evidence" value="ECO:0000318"/>
    <property type="project" value="GO_Central"/>
</dbReference>
<dbReference type="InterPro" id="IPR006654">
    <property type="entry name" value="Trp_synth_beta"/>
</dbReference>
<dbReference type="RefSeq" id="XP_001746840.1">
    <property type="nucleotide sequence ID" value="XM_001746788.1"/>
</dbReference>
<keyword evidence="8" id="KW-0822">Tryptophan biosynthesis</keyword>
<dbReference type="AlphaFoldDB" id="A9V2F2"/>
<dbReference type="InterPro" id="IPR006653">
    <property type="entry name" value="Trp_synth_b_CS"/>
</dbReference>
<dbReference type="Proteomes" id="UP000001357">
    <property type="component" value="Unassembled WGS sequence"/>
</dbReference>
<dbReference type="Gene3D" id="3.40.50.1100">
    <property type="match status" value="2"/>
</dbReference>
<dbReference type="FunFam" id="3.20.20.70:FF:000151">
    <property type="entry name" value="Tryptophan synthase"/>
    <property type="match status" value="1"/>
</dbReference>
<dbReference type="SUPFAM" id="SSF51366">
    <property type="entry name" value="Ribulose-phoshate binding barrel"/>
    <property type="match status" value="1"/>
</dbReference>
<dbReference type="Pfam" id="PF00291">
    <property type="entry name" value="PALP"/>
    <property type="match status" value="1"/>
</dbReference>
<dbReference type="PANTHER" id="PTHR48077">
    <property type="entry name" value="TRYPTOPHAN SYNTHASE-RELATED"/>
    <property type="match status" value="1"/>
</dbReference>
<evidence type="ECO:0000256" key="4">
    <source>
        <dbReference type="ARBA" id="ARBA00006095"/>
    </source>
</evidence>
<evidence type="ECO:0000256" key="12">
    <source>
        <dbReference type="ARBA" id="ARBA00049047"/>
    </source>
</evidence>
<evidence type="ECO:0000256" key="9">
    <source>
        <dbReference type="ARBA" id="ARBA00022898"/>
    </source>
</evidence>
<dbReference type="HAMAP" id="MF_00133">
    <property type="entry name" value="Trp_synth_beta"/>
    <property type="match status" value="1"/>
</dbReference>
<keyword evidence="7" id="KW-0028">Amino-acid biosynthesis</keyword>
<dbReference type="HAMAP" id="MF_00131">
    <property type="entry name" value="Trp_synth_alpha"/>
    <property type="match status" value="1"/>
</dbReference>
<dbReference type="EMBL" id="CH991555">
    <property type="protein sequence ID" value="EDQ88247.1"/>
    <property type="molecule type" value="Genomic_DNA"/>
</dbReference>
<evidence type="ECO:0000256" key="10">
    <source>
        <dbReference type="ARBA" id="ARBA00023141"/>
    </source>
</evidence>
<dbReference type="STRING" id="81824.A9V2F2"/>
<evidence type="ECO:0000256" key="11">
    <source>
        <dbReference type="ARBA" id="ARBA00023239"/>
    </source>
</evidence>
<dbReference type="InterPro" id="IPR018204">
    <property type="entry name" value="Trp_synthase_alpha_AS"/>
</dbReference>
<evidence type="ECO:0000256" key="3">
    <source>
        <dbReference type="ARBA" id="ARBA00005761"/>
    </source>
</evidence>
<comment type="similarity">
    <text evidence="3">In the C-terminal section; belongs to the TrpB family.</text>
</comment>
<dbReference type="InterPro" id="IPR023026">
    <property type="entry name" value="Trp_synth_beta/beta-like"/>
</dbReference>
<dbReference type="InterPro" id="IPR002028">
    <property type="entry name" value="Trp_synthase_suA"/>
</dbReference>
<sequence length="676" mass="71864">MAVAIRQAFARCQRLGKPAFVGFLTAGFPTLDTTIPALVALQEGGADIIELGLPFSDPLADGGAIQKANTQALANGMTVPKLVQLIADARKAGVTVPIVIMGYFNPMMAYGFERFAKDVAEAGGNGFIIVDLPPEQASSALEAINRHDLGFVPLVTPTTTDERMAKLASIGNCFIYCVSVTGVTGARTNLAEDLPDFIARVRKHTQLPLAVGFGISKREHVVTVGQNADGAVVGSAIIAAVDSLGPEASPADRAQQVQALIQDLTQGKTHAEGEDEAMDKIVVDGFSYGAFGGRYIPETLVEAHEQLWEAWQEAWKDPAFHEELAHLRSKYVGGPTPLWKCERLSQACGGGEIWLKREDLAHTGAHKINNALGQVLLAKRLNKERLIAETGAGQHGVAMATACALMGIKCVVYMGEEDTQRQSLNVFRMKMLGAEVVAVKSGSRTLKDAINEAMRDWVTNVRTTHYCLGSAVGPHPFPLIVRDLQCVIGREARTEFLETTGSLPDAVIACVGGGSNAIGMFHPFVGDEGVRLIGVEAGGEHGVEGGKHSASLVAGKPGVLHGTLTYLLQDTDGQITETHSISAGLDYPGVGPEHSFLKDSGRAEYVAITDSEALDAFKQLSQLEGIIPALESSHAVAYGMKLAKTMKPGQRVLVNLSGRGDKDMMTVAKVMGVQLD</sequence>
<dbReference type="PROSITE" id="PS00167">
    <property type="entry name" value="TRP_SYNTHASE_ALPHA"/>
    <property type="match status" value="1"/>
</dbReference>
<comment type="similarity">
    <text evidence="4">In the N-terminal section; belongs to the TrpA family.</text>
</comment>
<dbReference type="NCBIfam" id="TIGR00262">
    <property type="entry name" value="trpA"/>
    <property type="match status" value="1"/>
</dbReference>
<evidence type="ECO:0000256" key="5">
    <source>
        <dbReference type="ARBA" id="ARBA00012043"/>
    </source>
</evidence>
<dbReference type="GO" id="GO:0004834">
    <property type="term" value="F:tryptophan synthase activity"/>
    <property type="evidence" value="ECO:0007669"/>
    <property type="project" value="UniProtKB-EC"/>
</dbReference>
<dbReference type="PANTHER" id="PTHR48077:SF3">
    <property type="entry name" value="TRYPTOPHAN SYNTHASE"/>
    <property type="match status" value="1"/>
</dbReference>
<dbReference type="CDD" id="cd04724">
    <property type="entry name" value="Tryptophan_synthase_alpha"/>
    <property type="match status" value="1"/>
</dbReference>
<dbReference type="EC" id="4.2.1.20" evidence="5"/>
<dbReference type="InterPro" id="IPR013785">
    <property type="entry name" value="Aldolase_TIM"/>
</dbReference>
<evidence type="ECO:0000256" key="1">
    <source>
        <dbReference type="ARBA" id="ARBA00001933"/>
    </source>
</evidence>
<keyword evidence="10" id="KW-0057">Aromatic amino acid biosynthesis</keyword>
<reference evidence="14 15" key="1">
    <citation type="journal article" date="2008" name="Nature">
        <title>The genome of the choanoflagellate Monosiga brevicollis and the origin of metazoans.</title>
        <authorList>
            <consortium name="JGI Sequencing"/>
            <person name="King N."/>
            <person name="Westbrook M.J."/>
            <person name="Young S.L."/>
            <person name="Kuo A."/>
            <person name="Abedin M."/>
            <person name="Chapman J."/>
            <person name="Fairclough S."/>
            <person name="Hellsten U."/>
            <person name="Isogai Y."/>
            <person name="Letunic I."/>
            <person name="Marr M."/>
            <person name="Pincus D."/>
            <person name="Putnam N."/>
            <person name="Rokas A."/>
            <person name="Wright K.J."/>
            <person name="Zuzow R."/>
            <person name="Dirks W."/>
            <person name="Good M."/>
            <person name="Goodstein D."/>
            <person name="Lemons D."/>
            <person name="Li W."/>
            <person name="Lyons J.B."/>
            <person name="Morris A."/>
            <person name="Nichols S."/>
            <person name="Richter D.J."/>
            <person name="Salamov A."/>
            <person name="Bork P."/>
            <person name="Lim W.A."/>
            <person name="Manning G."/>
            <person name="Miller W.T."/>
            <person name="McGinnis W."/>
            <person name="Shapiro H."/>
            <person name="Tjian R."/>
            <person name="Grigoriev I.V."/>
            <person name="Rokhsar D."/>
        </authorList>
    </citation>
    <scope>NUCLEOTIDE SEQUENCE [LARGE SCALE GENOMIC DNA]</scope>
    <source>
        <strain evidence="15">MX1 / ATCC 50154</strain>
    </source>
</reference>
<dbReference type="SUPFAM" id="SSF53686">
    <property type="entry name" value="Tryptophan synthase beta subunit-like PLP-dependent enzymes"/>
    <property type="match status" value="1"/>
</dbReference>
<dbReference type="FunFam" id="3.40.50.1100:FF:000004">
    <property type="entry name" value="Tryptophan synthase beta chain"/>
    <property type="match status" value="1"/>
</dbReference>
<evidence type="ECO:0000259" key="13">
    <source>
        <dbReference type="Pfam" id="PF00291"/>
    </source>
</evidence>
<dbReference type="FunFam" id="3.40.50.1100:FF:000001">
    <property type="entry name" value="Tryptophan synthase beta chain"/>
    <property type="match status" value="1"/>
</dbReference>
<evidence type="ECO:0000256" key="6">
    <source>
        <dbReference type="ARBA" id="ARBA00018724"/>
    </source>
</evidence>
<dbReference type="UniPathway" id="UPA00035">
    <property type="reaction ID" value="UER00044"/>
</dbReference>
<dbReference type="GO" id="GO:0000162">
    <property type="term" value="P:L-tryptophan biosynthetic process"/>
    <property type="evidence" value="ECO:0000318"/>
    <property type="project" value="GO_Central"/>
</dbReference>
<gene>
    <name evidence="14" type="ORF">MONBRDRAFT_26458</name>
</gene>
<dbReference type="CDD" id="cd06446">
    <property type="entry name" value="Trp-synth_B"/>
    <property type="match status" value="1"/>
</dbReference>
<name>A9V2F2_MONBE</name>
<dbReference type="eggNOG" id="KOG4175">
    <property type="taxonomic scope" value="Eukaryota"/>
</dbReference>
<evidence type="ECO:0000256" key="8">
    <source>
        <dbReference type="ARBA" id="ARBA00022822"/>
    </source>
</evidence>
<dbReference type="Pfam" id="PF00290">
    <property type="entry name" value="Trp_syntA"/>
    <property type="match status" value="1"/>
</dbReference>
<dbReference type="InterPro" id="IPR001926">
    <property type="entry name" value="TrpB-like_PALP"/>
</dbReference>
<protein>
    <recommendedName>
        <fullName evidence="6">Tryptophan synthase</fullName>
        <ecNumber evidence="5">4.2.1.20</ecNumber>
    </recommendedName>
</protein>
<evidence type="ECO:0000256" key="7">
    <source>
        <dbReference type="ARBA" id="ARBA00022605"/>
    </source>
</evidence>
<dbReference type="InterPro" id="IPR011060">
    <property type="entry name" value="RibuloseP-bd_barrel"/>
</dbReference>
<proteinExistence type="inferred from homology"/>
<organism evidence="14 15">
    <name type="scientific">Monosiga brevicollis</name>
    <name type="common">Choanoflagellate</name>
    <dbReference type="NCBI Taxonomy" id="81824"/>
    <lineage>
        <taxon>Eukaryota</taxon>
        <taxon>Choanoflagellata</taxon>
        <taxon>Craspedida</taxon>
        <taxon>Salpingoecidae</taxon>
        <taxon>Monosiga</taxon>
    </lineage>
</organism>
<comment type="catalytic activity">
    <reaction evidence="12">
        <text>(1S,2R)-1-C-(indol-3-yl)glycerol 3-phosphate + L-serine = D-glyceraldehyde 3-phosphate + L-tryptophan + H2O</text>
        <dbReference type="Rhea" id="RHEA:10532"/>
        <dbReference type="ChEBI" id="CHEBI:15377"/>
        <dbReference type="ChEBI" id="CHEBI:33384"/>
        <dbReference type="ChEBI" id="CHEBI:57912"/>
        <dbReference type="ChEBI" id="CHEBI:58866"/>
        <dbReference type="ChEBI" id="CHEBI:59776"/>
        <dbReference type="EC" id="4.2.1.20"/>
    </reaction>
</comment>
<keyword evidence="11" id="KW-0456">Lyase</keyword>
<dbReference type="eggNOG" id="KOG1395">
    <property type="taxonomic scope" value="Eukaryota"/>
</dbReference>
<comment type="pathway">
    <text evidence="2">Amino-acid biosynthesis; L-tryptophan biosynthesis; L-tryptophan from chorismate: step 5/5.</text>
</comment>
<feature type="domain" description="Tryptophan synthase beta chain-like PALP" evidence="13">
    <location>
        <begin position="333"/>
        <end position="658"/>
    </location>
</feature>
<keyword evidence="9" id="KW-0663">Pyridoxal phosphate</keyword>
<dbReference type="Gene3D" id="3.20.20.70">
    <property type="entry name" value="Aldolase class I"/>
    <property type="match status" value="1"/>
</dbReference>
<dbReference type="OMA" id="VDTARHS"/>
<dbReference type="PROSITE" id="PS00168">
    <property type="entry name" value="TRP_SYNTHASE_BETA"/>
    <property type="match status" value="1"/>
</dbReference>
<evidence type="ECO:0000313" key="15">
    <source>
        <dbReference type="Proteomes" id="UP000001357"/>
    </source>
</evidence>
<dbReference type="KEGG" id="mbr:MONBRDRAFT_26458"/>
<comment type="cofactor">
    <cofactor evidence="1">
        <name>pyridoxal 5'-phosphate</name>
        <dbReference type="ChEBI" id="CHEBI:597326"/>
    </cofactor>
</comment>
<evidence type="ECO:0000313" key="14">
    <source>
        <dbReference type="EMBL" id="EDQ88247.1"/>
    </source>
</evidence>
<dbReference type="NCBIfam" id="TIGR00263">
    <property type="entry name" value="trpB"/>
    <property type="match status" value="1"/>
</dbReference>
<accession>A9V2F2</accession>